<dbReference type="GO" id="GO:0015948">
    <property type="term" value="P:methanogenesis"/>
    <property type="evidence" value="ECO:0007669"/>
    <property type="project" value="InterPro"/>
</dbReference>
<dbReference type="Gene3D" id="3.40.228.10">
    <property type="entry name" value="Dimethylsulfoxide Reductase, domain 2"/>
    <property type="match status" value="2"/>
</dbReference>
<dbReference type="GO" id="GO:0003954">
    <property type="term" value="F:NADH dehydrogenase activity"/>
    <property type="evidence" value="ECO:0007669"/>
    <property type="project" value="TreeGrafter"/>
</dbReference>
<dbReference type="InterPro" id="IPR016457">
    <property type="entry name" value="Formylmethanofuran_DH_bsu"/>
</dbReference>
<dbReference type="NCBIfam" id="TIGR03129">
    <property type="entry name" value="one_C_dehyd_B"/>
    <property type="match status" value="1"/>
</dbReference>
<dbReference type="CDD" id="cd02761">
    <property type="entry name" value="MopB_FmdB-FwdB"/>
    <property type="match status" value="1"/>
</dbReference>
<evidence type="ECO:0000313" key="2">
    <source>
        <dbReference type="EMBL" id="KON30298.1"/>
    </source>
</evidence>
<reference evidence="2 3" key="1">
    <citation type="submission" date="2015-06" db="EMBL/GenBank/DDBJ databases">
        <title>New insights into the roles of widespread benthic archaea in carbon and nitrogen cycling.</title>
        <authorList>
            <person name="Lazar C.S."/>
            <person name="Baker B.J."/>
            <person name="Seitz K.W."/>
            <person name="Hyde A.S."/>
            <person name="Dick G.J."/>
            <person name="Hinrichs K.-U."/>
            <person name="Teske A.P."/>
        </authorList>
    </citation>
    <scope>NUCLEOTIDE SEQUENCE [LARGE SCALE GENOMIC DNA]</scope>
    <source>
        <strain evidence="2">DG-45</strain>
    </source>
</reference>
<dbReference type="PIRSF" id="PIRSF005646">
    <property type="entry name" value="FwdB"/>
    <property type="match status" value="1"/>
</dbReference>
<dbReference type="Proteomes" id="UP000037210">
    <property type="component" value="Unassembled WGS sequence"/>
</dbReference>
<protein>
    <submittedName>
        <fullName evidence="2">Formylmethanofuran dehydrogenase</fullName>
    </submittedName>
</protein>
<organism evidence="2 3">
    <name type="scientific">miscellaneous Crenarchaeota group-15 archaeon DG-45</name>
    <dbReference type="NCBI Taxonomy" id="1685127"/>
    <lineage>
        <taxon>Archaea</taxon>
        <taxon>Candidatus Bathyarchaeota</taxon>
        <taxon>MCG-15</taxon>
    </lineage>
</organism>
<dbReference type="InterPro" id="IPR050123">
    <property type="entry name" value="Prok_molybdopt-oxidoreductase"/>
</dbReference>
<name>A0A0M0BP14_9ARCH</name>
<evidence type="ECO:0000256" key="1">
    <source>
        <dbReference type="ARBA" id="ARBA00023002"/>
    </source>
</evidence>
<gene>
    <name evidence="2" type="ORF">AC482_04195</name>
</gene>
<evidence type="ECO:0000313" key="3">
    <source>
        <dbReference type="Proteomes" id="UP000037210"/>
    </source>
</evidence>
<keyword evidence="1" id="KW-0560">Oxidoreductase</keyword>
<dbReference type="PANTHER" id="PTHR43105:SF14">
    <property type="entry name" value="FORMATE DEHYDROGENASE H"/>
    <property type="match status" value="1"/>
</dbReference>
<dbReference type="GO" id="GO:0022904">
    <property type="term" value="P:respiratory electron transport chain"/>
    <property type="evidence" value="ECO:0007669"/>
    <property type="project" value="TreeGrafter"/>
</dbReference>
<dbReference type="PANTHER" id="PTHR43105">
    <property type="entry name" value="RESPIRATORY NITRATE REDUCTASE"/>
    <property type="match status" value="1"/>
</dbReference>
<dbReference type="SUPFAM" id="SSF53706">
    <property type="entry name" value="Formate dehydrogenase/DMSO reductase, domains 1-3"/>
    <property type="match status" value="1"/>
</dbReference>
<comment type="caution">
    <text evidence="2">The sequence shown here is derived from an EMBL/GenBank/DDBJ whole genome shotgun (WGS) entry which is preliminary data.</text>
</comment>
<sequence>MMTVFTDVICPFCGCLCDDLEITVEGNKIVRTRNACAISASKYMHHEENRIDGPTVDGKAVGIHEAVDAAAEILASARRPLIYGLSSTECGAVAEAVELAELVGGVVDNTSSVCHGPTILALQAVGESKCTLGEVKNRADLVVFWGCNPAEAHIRHLIRYSGMPRGLFVPEGRKGRYIVAVDVRETRMGRVADLFLKIEPNGDFELLSAIRAAVRGHKIRAETVSGVPRQQIEGLAERMKGAKMGVIFFGLGLTQSDGRHMNIDAAVGLVADLNHHTKFVLTPMRGHYNVAGANTVTAWQTGYPYAVDFSRGYPRYNPGEYTSVDLLARGEADAAVVVASDPAAHFPADAARHLGRIPVVTLDQKVSMTALMSKVVIPVATAGIEAEGTAYRMDGVPIRLRKVIEPHEGVLPDAEVLQMIMYRVRELKEGA</sequence>
<accession>A0A0M0BP14</accession>
<dbReference type="EMBL" id="LFWZ01000035">
    <property type="protein sequence ID" value="KON30298.1"/>
    <property type="molecule type" value="Genomic_DNA"/>
</dbReference>
<dbReference type="PATRIC" id="fig|1685127.3.peg.1152"/>
<dbReference type="GO" id="GO:0018493">
    <property type="term" value="F:formylmethanofuran dehydrogenase activity"/>
    <property type="evidence" value="ECO:0007669"/>
    <property type="project" value="InterPro"/>
</dbReference>
<proteinExistence type="predicted"/>
<dbReference type="GO" id="GO:0016020">
    <property type="term" value="C:membrane"/>
    <property type="evidence" value="ECO:0007669"/>
    <property type="project" value="TreeGrafter"/>
</dbReference>
<dbReference type="AlphaFoldDB" id="A0A0M0BP14"/>
<dbReference type="Gene3D" id="3.40.50.740">
    <property type="match status" value="1"/>
</dbReference>